<sequence length="94" mass="10473">MLILVDASGSVSGLTQNLIRNSVNEMLETLSDDDYVNVVYFNKTAGKVACFDNLVQANVRNKKFLKEAVDNNIFARSTTNYKVGFELAFEQLST</sequence>
<dbReference type="Proteomes" id="UP001157502">
    <property type="component" value="Chromosome 9"/>
</dbReference>
<gene>
    <name evidence="1" type="ORF">DPEC_G00115160</name>
</gene>
<proteinExistence type="predicted"/>
<comment type="caution">
    <text evidence="1">The sequence shown here is derived from an EMBL/GenBank/DDBJ whole genome shotgun (WGS) entry which is preliminary data.</text>
</comment>
<feature type="non-terminal residue" evidence="1">
    <location>
        <position position="94"/>
    </location>
</feature>
<organism evidence="1 2">
    <name type="scientific">Dallia pectoralis</name>
    <name type="common">Alaska blackfish</name>
    <dbReference type="NCBI Taxonomy" id="75939"/>
    <lineage>
        <taxon>Eukaryota</taxon>
        <taxon>Metazoa</taxon>
        <taxon>Chordata</taxon>
        <taxon>Craniata</taxon>
        <taxon>Vertebrata</taxon>
        <taxon>Euteleostomi</taxon>
        <taxon>Actinopterygii</taxon>
        <taxon>Neopterygii</taxon>
        <taxon>Teleostei</taxon>
        <taxon>Protacanthopterygii</taxon>
        <taxon>Esociformes</taxon>
        <taxon>Umbridae</taxon>
        <taxon>Dallia</taxon>
    </lineage>
</organism>
<name>A0ACC2GU65_DALPE</name>
<evidence type="ECO:0000313" key="1">
    <source>
        <dbReference type="EMBL" id="KAJ8007209.1"/>
    </source>
</evidence>
<reference evidence="1" key="1">
    <citation type="submission" date="2021-05" db="EMBL/GenBank/DDBJ databases">
        <authorList>
            <person name="Pan Q."/>
            <person name="Jouanno E."/>
            <person name="Zahm M."/>
            <person name="Klopp C."/>
            <person name="Cabau C."/>
            <person name="Louis A."/>
            <person name="Berthelot C."/>
            <person name="Parey E."/>
            <person name="Roest Crollius H."/>
            <person name="Montfort J."/>
            <person name="Robinson-Rechavi M."/>
            <person name="Bouchez O."/>
            <person name="Lampietro C."/>
            <person name="Lopez Roques C."/>
            <person name="Donnadieu C."/>
            <person name="Postlethwait J."/>
            <person name="Bobe J."/>
            <person name="Dillon D."/>
            <person name="Chandos A."/>
            <person name="von Hippel F."/>
            <person name="Guiguen Y."/>
        </authorList>
    </citation>
    <scope>NUCLEOTIDE SEQUENCE</scope>
    <source>
        <strain evidence="1">YG-Jan2019</strain>
    </source>
</reference>
<keyword evidence="2" id="KW-1185">Reference proteome</keyword>
<accession>A0ACC2GU65</accession>
<evidence type="ECO:0000313" key="2">
    <source>
        <dbReference type="Proteomes" id="UP001157502"/>
    </source>
</evidence>
<protein>
    <submittedName>
        <fullName evidence="1">Uncharacterized protein</fullName>
    </submittedName>
</protein>
<dbReference type="EMBL" id="CM055736">
    <property type="protein sequence ID" value="KAJ8007209.1"/>
    <property type="molecule type" value="Genomic_DNA"/>
</dbReference>